<keyword evidence="3" id="KW-1185">Reference proteome</keyword>
<evidence type="ECO:0008006" key="4">
    <source>
        <dbReference type="Google" id="ProtNLM"/>
    </source>
</evidence>
<keyword evidence="1" id="KW-0812">Transmembrane</keyword>
<proteinExistence type="predicted"/>
<evidence type="ECO:0000313" key="3">
    <source>
        <dbReference type="Proteomes" id="UP001574169"/>
    </source>
</evidence>
<keyword evidence="1" id="KW-1133">Transmembrane helix</keyword>
<feature type="transmembrane region" description="Helical" evidence="1">
    <location>
        <begin position="18"/>
        <end position="40"/>
    </location>
</feature>
<name>A0ABV4TBL8_9FLAO</name>
<dbReference type="RefSeq" id="WP_373406330.1">
    <property type="nucleotide sequence ID" value="NZ_JBCFQL010000007.1"/>
</dbReference>
<dbReference type="EMBL" id="JBCFQL010000007">
    <property type="protein sequence ID" value="MFA9191343.1"/>
    <property type="molecule type" value="Genomic_DNA"/>
</dbReference>
<accession>A0ABV4TBL8</accession>
<evidence type="ECO:0000313" key="2">
    <source>
        <dbReference type="EMBL" id="MFA9191343.1"/>
    </source>
</evidence>
<organism evidence="2 3">
    <name type="scientific">Flavobacterium zubiriense</name>
    <dbReference type="NCBI Taxonomy" id="3138075"/>
    <lineage>
        <taxon>Bacteria</taxon>
        <taxon>Pseudomonadati</taxon>
        <taxon>Bacteroidota</taxon>
        <taxon>Flavobacteriia</taxon>
        <taxon>Flavobacteriales</taxon>
        <taxon>Flavobacteriaceae</taxon>
        <taxon>Flavobacterium</taxon>
    </lineage>
</organism>
<protein>
    <recommendedName>
        <fullName evidence="4">HEAT repeat domain-containing protein</fullName>
    </recommendedName>
</protein>
<dbReference type="SUPFAM" id="SSF48371">
    <property type="entry name" value="ARM repeat"/>
    <property type="match status" value="1"/>
</dbReference>
<evidence type="ECO:0000256" key="1">
    <source>
        <dbReference type="SAM" id="Phobius"/>
    </source>
</evidence>
<gene>
    <name evidence="2" type="ORF">AAGV28_08175</name>
</gene>
<dbReference type="InterPro" id="IPR016024">
    <property type="entry name" value="ARM-type_fold"/>
</dbReference>
<sequence length="369" mass="43140">MFELLQNSIVALYNSHPIIQFCIDLSLLFIAIIVLLLIYLKNLRNRLRLKGRIEATYQKKYESDLIEYLYAGNEDDTNITVQQQKIVVYLKKCAENRLKRKLIIATFLKLKNEISGETADAIQNLYYQTGLINSATSKLKSKKWDSVARAIRELTQFEIKEAHDAIILLVNHPRKEVRNEIQKYLVKLFRFDGLKFLNVLENPLSAWDQIQLLEILNKFTNLEIPEMNNWLQSKNNSVISFTLKLAKIYNQFGVKDEVIALFNHPNIDIRIEAIEVVTHLGIYEATAILKEDYFTRTLEEQIAFFKMMEDMAMPEDIPFIKEHIQHENFFIRISVMKILNLIIVDEDNTFRINTITPDYSIDNDLTIAS</sequence>
<reference evidence="2 3" key="1">
    <citation type="submission" date="2024-04" db="EMBL/GenBank/DDBJ databases">
        <title>New Clade of Flavobacterium.</title>
        <authorList>
            <person name="Matos L."/>
            <person name="Proenca D.N."/>
            <person name="Fransisco R.M."/>
            <person name="Chung A.P."/>
            <person name="Maccario L."/>
            <person name="Sorensen S.J."/>
            <person name="Morais P.V."/>
        </authorList>
    </citation>
    <scope>NUCLEOTIDE SEQUENCE [LARGE SCALE GENOMIC DNA]</scope>
    <source>
        <strain evidence="2 3">FZUC8N2.13</strain>
    </source>
</reference>
<comment type="caution">
    <text evidence="2">The sequence shown here is derived from an EMBL/GenBank/DDBJ whole genome shotgun (WGS) entry which is preliminary data.</text>
</comment>
<dbReference type="Proteomes" id="UP001574169">
    <property type="component" value="Unassembled WGS sequence"/>
</dbReference>
<keyword evidence="1" id="KW-0472">Membrane</keyword>